<protein>
    <recommendedName>
        <fullName evidence="5 6">Diaminopimelate decarboxylase</fullName>
        <shortName evidence="5">DAP decarboxylase</shortName>
        <shortName evidence="5">DAPDC</shortName>
        <ecNumber evidence="5 6">4.1.1.20</ecNumber>
    </recommendedName>
</protein>
<dbReference type="FunFam" id="3.20.20.10:FF:000003">
    <property type="entry name" value="Diaminopimelate decarboxylase"/>
    <property type="match status" value="1"/>
</dbReference>
<name>A0A7C2GGI3_DICTH</name>
<dbReference type="PRINTS" id="PR01181">
    <property type="entry name" value="DAPDCRBXLASE"/>
</dbReference>
<dbReference type="CDD" id="cd06828">
    <property type="entry name" value="PLPDE_III_DapDC"/>
    <property type="match status" value="1"/>
</dbReference>
<dbReference type="EC" id="4.1.1.20" evidence="5 6"/>
<dbReference type="GO" id="GO:0008836">
    <property type="term" value="F:diaminopimelate decarboxylase activity"/>
    <property type="evidence" value="ECO:0007669"/>
    <property type="project" value="UniProtKB-UniRule"/>
</dbReference>
<proteinExistence type="inferred from homology"/>
<gene>
    <name evidence="5 10" type="primary">lysA</name>
    <name evidence="10" type="ORF">ENU78_05850</name>
</gene>
<evidence type="ECO:0000256" key="8">
    <source>
        <dbReference type="RuleBase" id="RU003738"/>
    </source>
</evidence>
<dbReference type="Gene3D" id="2.40.37.10">
    <property type="entry name" value="Lyase, Ornithine Decarboxylase, Chain A, domain 1"/>
    <property type="match status" value="1"/>
</dbReference>
<dbReference type="HAMAP" id="MF_02120">
    <property type="entry name" value="LysA"/>
    <property type="match status" value="1"/>
</dbReference>
<dbReference type="InterPro" id="IPR022644">
    <property type="entry name" value="De-COase2_N"/>
</dbReference>
<evidence type="ECO:0000256" key="7">
    <source>
        <dbReference type="PIRSR" id="PIRSR600183-50"/>
    </source>
</evidence>
<sequence length="425" mass="48101">MESKVYPITFCKDNQDYKIGGVSIPYLGEKYNTPLYILDKSTLSFQADTYIDSWKKYYKNNYKVLFAIKALPILEVIRIFKNHGLGALVSTGGELYIALSAGVSPENIYFHGNAKTLREIEYAIDQNIGALIIDNFDEYEKIKYLLSKKDAKINVLVRIIPNIEVNTHRSIRTGQTDTKFGLPIDQALILIQKIKKEKNIIFKGIHSHIGSQIFDISAYVKLSEVLSEVYNELKSQNIAVEEMSIGGGLGVAYTEEDNPPNIEDLAREVSNKFKETIGHNFTLICEPGRSLVGRAGITLYRIESRKELPNIRKYVSVDGGMSDNIRPSLYGAKYSALVITKNEKETIFSIAGKHCESGDILIKDFKGPWPNPGDYLITFTTGAYNFSMYTWYNATLRPAVVLVENGKEKLIVKRENYEDLLRRQL</sequence>
<dbReference type="InterPro" id="IPR029066">
    <property type="entry name" value="PLP-binding_barrel"/>
</dbReference>
<comment type="similarity">
    <text evidence="5">Belongs to the Orn/Lys/Arg decarboxylase class-II family. LysA subfamily.</text>
</comment>
<feature type="modified residue" description="N6-(pyridoxal phosphate)lysine" evidence="5 7">
    <location>
        <position position="69"/>
    </location>
</feature>
<dbReference type="InterPro" id="IPR002986">
    <property type="entry name" value="DAP_deCOOHase_LysA"/>
</dbReference>
<evidence type="ECO:0000259" key="9">
    <source>
        <dbReference type="Pfam" id="PF02784"/>
    </source>
</evidence>
<evidence type="ECO:0000256" key="1">
    <source>
        <dbReference type="ARBA" id="ARBA00001933"/>
    </source>
</evidence>
<comment type="cofactor">
    <cofactor evidence="1 5 7 8">
        <name>pyridoxal 5'-phosphate</name>
        <dbReference type="ChEBI" id="CHEBI:597326"/>
    </cofactor>
</comment>
<dbReference type="PANTHER" id="PTHR43727:SF2">
    <property type="entry name" value="GROUP IV DECARBOXYLASE"/>
    <property type="match status" value="1"/>
</dbReference>
<evidence type="ECO:0000313" key="10">
    <source>
        <dbReference type="EMBL" id="HGK23948.1"/>
    </source>
</evidence>
<accession>A0A7C2GGI3</accession>
<dbReference type="Pfam" id="PF02784">
    <property type="entry name" value="Orn_Arg_deC_N"/>
    <property type="match status" value="1"/>
</dbReference>
<comment type="pathway">
    <text evidence="5 8">Amino-acid biosynthesis; L-lysine biosynthesis via DAP pathway; L-lysine from DL-2,6-diaminopimelate: step 1/1.</text>
</comment>
<dbReference type="PANTHER" id="PTHR43727">
    <property type="entry name" value="DIAMINOPIMELATE DECARBOXYLASE"/>
    <property type="match status" value="1"/>
</dbReference>
<feature type="domain" description="Orn/DAP/Arg decarboxylase 2 N-terminal" evidence="9">
    <location>
        <begin position="52"/>
        <end position="292"/>
    </location>
</feature>
<dbReference type="InterPro" id="IPR000183">
    <property type="entry name" value="Orn/DAP/Arg_de-COase"/>
</dbReference>
<organism evidence="10">
    <name type="scientific">Dictyoglomus thermophilum</name>
    <dbReference type="NCBI Taxonomy" id="14"/>
    <lineage>
        <taxon>Bacteria</taxon>
        <taxon>Pseudomonadati</taxon>
        <taxon>Dictyoglomota</taxon>
        <taxon>Dictyoglomia</taxon>
        <taxon>Dictyoglomales</taxon>
        <taxon>Dictyoglomaceae</taxon>
        <taxon>Dictyoglomus</taxon>
    </lineage>
</organism>
<dbReference type="EMBL" id="DTDV01000015">
    <property type="protein sequence ID" value="HGK23948.1"/>
    <property type="molecule type" value="Genomic_DNA"/>
</dbReference>
<keyword evidence="5" id="KW-0028">Amino-acid biosynthesis</keyword>
<evidence type="ECO:0000256" key="6">
    <source>
        <dbReference type="NCBIfam" id="TIGR01048"/>
    </source>
</evidence>
<feature type="binding site" evidence="5">
    <location>
        <position position="356"/>
    </location>
    <ligand>
        <name>substrate</name>
    </ligand>
</feature>
<comment type="catalytic activity">
    <reaction evidence="5 8">
        <text>meso-2,6-diaminopimelate + H(+) = L-lysine + CO2</text>
        <dbReference type="Rhea" id="RHEA:15101"/>
        <dbReference type="ChEBI" id="CHEBI:15378"/>
        <dbReference type="ChEBI" id="CHEBI:16526"/>
        <dbReference type="ChEBI" id="CHEBI:32551"/>
        <dbReference type="ChEBI" id="CHEBI:57791"/>
        <dbReference type="EC" id="4.1.1.20"/>
    </reaction>
</comment>
<evidence type="ECO:0000256" key="3">
    <source>
        <dbReference type="ARBA" id="ARBA00022898"/>
    </source>
</evidence>
<dbReference type="AlphaFoldDB" id="A0A7C2GGI3"/>
<dbReference type="SUPFAM" id="SSF51419">
    <property type="entry name" value="PLP-binding barrel"/>
    <property type="match status" value="1"/>
</dbReference>
<feature type="active site" description="Proton donor" evidence="7">
    <location>
        <position position="355"/>
    </location>
</feature>
<dbReference type="UniPathway" id="UPA00034">
    <property type="reaction ID" value="UER00027"/>
</dbReference>
<keyword evidence="4 5" id="KW-0456">Lyase</keyword>
<keyword evidence="2 5" id="KW-0210">Decarboxylase</keyword>
<comment type="function">
    <text evidence="5">Specifically catalyzes the decarboxylation of meso-diaminopimelate (meso-DAP) to L-lysine.</text>
</comment>
<keyword evidence="5 8" id="KW-0457">Lysine biosynthesis</keyword>
<dbReference type="InterPro" id="IPR009006">
    <property type="entry name" value="Ala_racemase/Decarboxylase_C"/>
</dbReference>
<evidence type="ECO:0000256" key="2">
    <source>
        <dbReference type="ARBA" id="ARBA00022793"/>
    </source>
</evidence>
<evidence type="ECO:0000256" key="5">
    <source>
        <dbReference type="HAMAP-Rule" id="MF_02120"/>
    </source>
</evidence>
<comment type="caution">
    <text evidence="10">The sequence shown here is derived from an EMBL/GenBank/DDBJ whole genome shotgun (WGS) entry which is preliminary data.</text>
</comment>
<feature type="binding site" evidence="5">
    <location>
        <position position="289"/>
    </location>
    <ligand>
        <name>substrate</name>
    </ligand>
</feature>
<dbReference type="PROSITE" id="PS00879">
    <property type="entry name" value="ODR_DC_2_2"/>
    <property type="match status" value="1"/>
</dbReference>
<evidence type="ECO:0000256" key="4">
    <source>
        <dbReference type="ARBA" id="ARBA00023239"/>
    </source>
</evidence>
<dbReference type="InterPro" id="IPR022657">
    <property type="entry name" value="De-COase2_CS"/>
</dbReference>
<reference evidence="10" key="1">
    <citation type="journal article" date="2020" name="mSystems">
        <title>Genome- and Community-Level Interaction Insights into Carbon Utilization and Element Cycling Functions of Hydrothermarchaeota in Hydrothermal Sediment.</title>
        <authorList>
            <person name="Zhou Z."/>
            <person name="Liu Y."/>
            <person name="Xu W."/>
            <person name="Pan J."/>
            <person name="Luo Z.H."/>
            <person name="Li M."/>
        </authorList>
    </citation>
    <scope>NUCLEOTIDE SEQUENCE [LARGE SCALE GENOMIC DNA]</scope>
    <source>
        <strain evidence="10">SpSt-70</strain>
    </source>
</reference>
<feature type="binding site" evidence="5">
    <location>
        <position position="248"/>
    </location>
    <ligand>
        <name>pyridoxal 5'-phosphate</name>
        <dbReference type="ChEBI" id="CHEBI:597326"/>
    </ligand>
</feature>
<dbReference type="GO" id="GO:0009089">
    <property type="term" value="P:lysine biosynthetic process via diaminopimelate"/>
    <property type="evidence" value="ECO:0007669"/>
    <property type="project" value="UniProtKB-UniRule"/>
</dbReference>
<dbReference type="NCBIfam" id="TIGR01048">
    <property type="entry name" value="lysA"/>
    <property type="match status" value="1"/>
</dbReference>
<dbReference type="SUPFAM" id="SSF50621">
    <property type="entry name" value="Alanine racemase C-terminal domain-like"/>
    <property type="match status" value="1"/>
</dbReference>
<feature type="binding site" evidence="5">
    <location>
        <position position="330"/>
    </location>
    <ligand>
        <name>substrate</name>
    </ligand>
</feature>
<feature type="binding site" evidence="5">
    <location>
        <position position="326"/>
    </location>
    <ligand>
        <name>substrate</name>
    </ligand>
</feature>
<dbReference type="GO" id="GO:0030170">
    <property type="term" value="F:pyridoxal phosphate binding"/>
    <property type="evidence" value="ECO:0007669"/>
    <property type="project" value="UniProtKB-UniRule"/>
</dbReference>
<dbReference type="PRINTS" id="PR01179">
    <property type="entry name" value="ODADCRBXLASE"/>
</dbReference>
<dbReference type="Gene3D" id="3.20.20.10">
    <property type="entry name" value="Alanine racemase"/>
    <property type="match status" value="1"/>
</dbReference>
<feature type="binding site" evidence="5">
    <location>
        <position position="384"/>
    </location>
    <ligand>
        <name>pyridoxal 5'-phosphate</name>
        <dbReference type="ChEBI" id="CHEBI:597326"/>
    </ligand>
</feature>
<feature type="binding site" evidence="5">
    <location>
        <begin position="286"/>
        <end position="289"/>
    </location>
    <ligand>
        <name>pyridoxal 5'-phosphate</name>
        <dbReference type="ChEBI" id="CHEBI:597326"/>
    </ligand>
</feature>
<comment type="subunit">
    <text evidence="5">Homodimer.</text>
</comment>
<keyword evidence="3 5" id="KW-0663">Pyridoxal phosphate</keyword>
<feature type="binding site" evidence="5">
    <location>
        <position position="384"/>
    </location>
    <ligand>
        <name>substrate</name>
    </ligand>
</feature>